<keyword evidence="3" id="KW-0285">Flavoprotein</keyword>
<evidence type="ECO:0000313" key="7">
    <source>
        <dbReference type="EMBL" id="ARZ72292.1"/>
    </source>
</evidence>
<comment type="similarity">
    <text evidence="2">Belongs to the acyl-CoA dehydrogenase family.</text>
</comment>
<dbReference type="InterPro" id="IPR009075">
    <property type="entry name" value="AcylCo_DH/oxidase_C"/>
</dbReference>
<dbReference type="SUPFAM" id="SSF56645">
    <property type="entry name" value="Acyl-CoA dehydrogenase NM domain-like"/>
    <property type="match status" value="1"/>
</dbReference>
<dbReference type="EMBL" id="CP021744">
    <property type="protein sequence ID" value="ARZ72292.1"/>
    <property type="molecule type" value="Genomic_DNA"/>
</dbReference>
<proteinExistence type="inferred from homology"/>
<dbReference type="Gene3D" id="1.20.140.10">
    <property type="entry name" value="Butyryl-CoA Dehydrogenase, subunit A, domain 3"/>
    <property type="match status" value="1"/>
</dbReference>
<comment type="cofactor">
    <cofactor evidence="1">
        <name>FAD</name>
        <dbReference type="ChEBI" id="CHEBI:57692"/>
    </cofactor>
</comment>
<gene>
    <name evidence="7" type="ORF">SMD11_6716</name>
</gene>
<evidence type="ECO:0000256" key="4">
    <source>
        <dbReference type="ARBA" id="ARBA00022827"/>
    </source>
</evidence>
<dbReference type="InterPro" id="IPR046373">
    <property type="entry name" value="Acyl-CoA_Oxase/DH_mid-dom_sf"/>
</dbReference>
<dbReference type="InterPro" id="IPR037069">
    <property type="entry name" value="AcylCoA_DH/ox_N_sf"/>
</dbReference>
<dbReference type="Pfam" id="PF00441">
    <property type="entry name" value="Acyl-CoA_dh_1"/>
    <property type="match status" value="1"/>
</dbReference>
<evidence type="ECO:0000256" key="5">
    <source>
        <dbReference type="ARBA" id="ARBA00023002"/>
    </source>
</evidence>
<organism evidence="7 8">
    <name type="scientific">Streptomyces albireticuli</name>
    <dbReference type="NCBI Taxonomy" id="1940"/>
    <lineage>
        <taxon>Bacteria</taxon>
        <taxon>Bacillati</taxon>
        <taxon>Actinomycetota</taxon>
        <taxon>Actinomycetes</taxon>
        <taxon>Kitasatosporales</taxon>
        <taxon>Streptomycetaceae</taxon>
        <taxon>Streptomyces</taxon>
    </lineage>
</organism>
<dbReference type="OrthoDB" id="4607453at2"/>
<dbReference type="InterPro" id="IPR036250">
    <property type="entry name" value="AcylCo_DH-like_C"/>
</dbReference>
<dbReference type="KEGG" id="salj:SMD11_6716"/>
<dbReference type="AlphaFoldDB" id="A0A1Z2LDD8"/>
<evidence type="ECO:0000256" key="2">
    <source>
        <dbReference type="ARBA" id="ARBA00009347"/>
    </source>
</evidence>
<dbReference type="InterPro" id="IPR050741">
    <property type="entry name" value="Acyl-CoA_dehydrogenase"/>
</dbReference>
<keyword evidence="5" id="KW-0560">Oxidoreductase</keyword>
<dbReference type="Gene3D" id="1.10.540.10">
    <property type="entry name" value="Acyl-CoA dehydrogenase/oxidase, N-terminal domain"/>
    <property type="match status" value="1"/>
</dbReference>
<dbReference type="SUPFAM" id="SSF47203">
    <property type="entry name" value="Acyl-CoA dehydrogenase C-terminal domain-like"/>
    <property type="match status" value="1"/>
</dbReference>
<reference evidence="7 8" key="1">
    <citation type="submission" date="2017-06" db="EMBL/GenBank/DDBJ databases">
        <title>Streptomyces albireticuli Genome sequencing and assembly.</title>
        <authorList>
            <person name="Wang Y."/>
            <person name="Du B."/>
            <person name="Ding Y."/>
            <person name="Liu H."/>
            <person name="Hou Q."/>
            <person name="Liu K."/>
            <person name="Yao L."/>
            <person name="Wang C."/>
        </authorList>
    </citation>
    <scope>NUCLEOTIDE SEQUENCE [LARGE SCALE GENOMIC DNA]</scope>
    <source>
        <strain evidence="7 8">MDJK11</strain>
    </source>
</reference>
<dbReference type="GO" id="GO:0003995">
    <property type="term" value="F:acyl-CoA dehydrogenase activity"/>
    <property type="evidence" value="ECO:0007669"/>
    <property type="project" value="TreeGrafter"/>
</dbReference>
<dbReference type="RefSeq" id="WP_087929934.1">
    <property type="nucleotide sequence ID" value="NZ_CP021744.1"/>
</dbReference>
<sequence>MDVTLAAEHQELRRHVTETLGDEIAPLIRRMADRPRHGAGPDDSEIRALVWQALLGTGALSLNQSPVPGDRRGLRALAVLAERLGEVLYQGPLLDTVLTSEALLRCAPGPGRDRFLKEIAGGASVAAAVRDGGVRPYDAPLTAGAAGDTVSAERRFVGFAAEADWLLIPGLTADGVHRTALVRRDRPGVHLRRHEELGRGELYAVRLTDAPVALWLTPEEDTEGARHELIASARTLQAAYLVGLGRGALRLGTDRLKERRQFGGALARQQAPAFQLARLATRVDAAHLLTQQAAWEGDTGRDHRLTAGQALAMAAELARDTGRDVLHLHGAHGMLDAGDAQLFYRRATVESRVLGSPAQVRADVLPLLLARRPAD</sequence>
<evidence type="ECO:0000259" key="6">
    <source>
        <dbReference type="Pfam" id="PF00441"/>
    </source>
</evidence>
<dbReference type="PANTHER" id="PTHR48083:SF2">
    <property type="entry name" value="MEDIUM-CHAIN SPECIFIC ACYL-COA DEHYDROGENASE, MITOCHONDRIAL"/>
    <property type="match status" value="1"/>
</dbReference>
<keyword evidence="4" id="KW-0274">FAD</keyword>
<dbReference type="PANTHER" id="PTHR48083">
    <property type="entry name" value="MEDIUM-CHAIN SPECIFIC ACYL-COA DEHYDROGENASE, MITOCHONDRIAL-RELATED"/>
    <property type="match status" value="1"/>
</dbReference>
<feature type="domain" description="Acyl-CoA dehydrogenase/oxidase C-terminal" evidence="6">
    <location>
        <begin position="230"/>
        <end position="355"/>
    </location>
</feature>
<dbReference type="GO" id="GO:0005737">
    <property type="term" value="C:cytoplasm"/>
    <property type="evidence" value="ECO:0007669"/>
    <property type="project" value="TreeGrafter"/>
</dbReference>
<name>A0A1Z2LDD8_9ACTN</name>
<evidence type="ECO:0000256" key="1">
    <source>
        <dbReference type="ARBA" id="ARBA00001974"/>
    </source>
</evidence>
<dbReference type="Proteomes" id="UP000195755">
    <property type="component" value="Chromosome"/>
</dbReference>
<dbReference type="InterPro" id="IPR009100">
    <property type="entry name" value="AcylCoA_DH/oxidase_NM_dom_sf"/>
</dbReference>
<dbReference type="GO" id="GO:0033539">
    <property type="term" value="P:fatty acid beta-oxidation using acyl-CoA dehydrogenase"/>
    <property type="evidence" value="ECO:0007669"/>
    <property type="project" value="TreeGrafter"/>
</dbReference>
<protein>
    <recommendedName>
        <fullName evidence="6">Acyl-CoA dehydrogenase/oxidase C-terminal domain-containing protein</fullName>
    </recommendedName>
</protein>
<evidence type="ECO:0000256" key="3">
    <source>
        <dbReference type="ARBA" id="ARBA00022630"/>
    </source>
</evidence>
<evidence type="ECO:0000313" key="8">
    <source>
        <dbReference type="Proteomes" id="UP000195755"/>
    </source>
</evidence>
<dbReference type="GO" id="GO:0050660">
    <property type="term" value="F:flavin adenine dinucleotide binding"/>
    <property type="evidence" value="ECO:0007669"/>
    <property type="project" value="InterPro"/>
</dbReference>
<accession>A0A1Z2LDD8</accession>
<dbReference type="Gene3D" id="2.40.110.10">
    <property type="entry name" value="Butyryl-CoA Dehydrogenase, subunit A, domain 2"/>
    <property type="match status" value="1"/>
</dbReference>